<evidence type="ECO:0000256" key="10">
    <source>
        <dbReference type="ARBA" id="ARBA00023180"/>
    </source>
</evidence>
<dbReference type="PANTHER" id="PTHR42643">
    <property type="entry name" value="IONOTROPIC RECEPTOR 20A-RELATED"/>
    <property type="match status" value="1"/>
</dbReference>
<reference evidence="15" key="1">
    <citation type="journal article" date="2021" name="Sci. Adv.">
        <title>The American lobster genome reveals insights on longevity, neural, and immune adaptations.</title>
        <authorList>
            <person name="Polinski J.M."/>
            <person name="Zimin A.V."/>
            <person name="Clark K.F."/>
            <person name="Kohn A.B."/>
            <person name="Sadowski N."/>
            <person name="Timp W."/>
            <person name="Ptitsyn A."/>
            <person name="Khanna P."/>
            <person name="Romanova D.Y."/>
            <person name="Williams P."/>
            <person name="Greenwood S.J."/>
            <person name="Moroz L.L."/>
            <person name="Walt D.R."/>
            <person name="Bodnar A.G."/>
        </authorList>
    </citation>
    <scope>NUCLEOTIDE SEQUENCE</scope>
    <source>
        <strain evidence="15">GMGI-L3</strain>
    </source>
</reference>
<evidence type="ECO:0000256" key="4">
    <source>
        <dbReference type="ARBA" id="ARBA00022475"/>
    </source>
</evidence>
<feature type="domain" description="Ionotropic glutamate receptor L-glutamate and glycine-binding" evidence="14">
    <location>
        <begin position="16"/>
        <end position="128"/>
    </location>
</feature>
<dbReference type="Gene3D" id="1.10.287.70">
    <property type="match status" value="1"/>
</dbReference>
<dbReference type="InterPro" id="IPR019594">
    <property type="entry name" value="Glu/Gly-bd"/>
</dbReference>
<evidence type="ECO:0000256" key="2">
    <source>
        <dbReference type="ARBA" id="ARBA00008685"/>
    </source>
</evidence>
<keyword evidence="4" id="KW-1003">Cell membrane</keyword>
<keyword evidence="5" id="KW-0812">Transmembrane</keyword>
<protein>
    <submittedName>
        <fullName evidence="15">Glutamate receptor-like 15</fullName>
    </submittedName>
</protein>
<dbReference type="InterPro" id="IPR001320">
    <property type="entry name" value="Iontro_rcpt_C"/>
</dbReference>
<keyword evidence="8" id="KW-0472">Membrane</keyword>
<sequence length="385" mass="43713">MFVLPPDELRDLKGHHFRVVGLEFVPYTNYHRDSPGSKNLVTPLESFDFSILHTMAAKLNFTYEMRPPLIEEFGLPLGDGNWTGTVGTLQHQQADFSLILSPTPERLLVVDFSRIYNPESLTILSLKPKPLPQHLALIRPFEGHLWMNLLASVVGLGVTMWLLQKARSWFTKDRSLGLNDAILYSWGVLLEDPPLNPPVNTTGRMLVGWWMVLCLVITTAYRSSLVAHLTVQTKLPAINSFEDLLDQDDWTWSIAALGGSVKTYFSLSPEPVQTFEKGMELVLQGHHSVITNIYKARIEVASRYTDPQGYTSIHISKTTYPVFAGVAWGFRRGAPFRRSFSLMKQRLIEAGLVDYWTKHAIETTINSYREDATEYQLDNLNDFLV</sequence>
<dbReference type="PANTHER" id="PTHR42643:SF24">
    <property type="entry name" value="IONOTROPIC RECEPTOR 60A"/>
    <property type="match status" value="1"/>
</dbReference>
<comment type="subcellular location">
    <subcellularLocation>
        <location evidence="1">Cell membrane</location>
        <topology evidence="1">Multi-pass membrane protein</topology>
    </subcellularLocation>
</comment>
<keyword evidence="9 15" id="KW-0675">Receptor</keyword>
<evidence type="ECO:0000256" key="3">
    <source>
        <dbReference type="ARBA" id="ARBA00022448"/>
    </source>
</evidence>
<dbReference type="Pfam" id="PF00060">
    <property type="entry name" value="Lig_chan"/>
    <property type="match status" value="1"/>
</dbReference>
<dbReference type="Pfam" id="PF10613">
    <property type="entry name" value="Lig_chan-Glu_bd"/>
    <property type="match status" value="1"/>
</dbReference>
<accession>A0A8J5JDC9</accession>
<evidence type="ECO:0000256" key="8">
    <source>
        <dbReference type="ARBA" id="ARBA00023136"/>
    </source>
</evidence>
<keyword evidence="12" id="KW-0407">Ion channel</keyword>
<comment type="caution">
    <text evidence="15">The sequence shown here is derived from an EMBL/GenBank/DDBJ whole genome shotgun (WGS) entry which is preliminary data.</text>
</comment>
<keyword evidence="3" id="KW-0813">Transport</keyword>
<evidence type="ECO:0000313" key="15">
    <source>
        <dbReference type="EMBL" id="KAG7156362.1"/>
    </source>
</evidence>
<dbReference type="GO" id="GO:0050906">
    <property type="term" value="P:detection of stimulus involved in sensory perception"/>
    <property type="evidence" value="ECO:0007669"/>
    <property type="project" value="UniProtKB-ARBA"/>
</dbReference>
<evidence type="ECO:0000313" key="16">
    <source>
        <dbReference type="Proteomes" id="UP000747542"/>
    </source>
</evidence>
<evidence type="ECO:0000256" key="1">
    <source>
        <dbReference type="ARBA" id="ARBA00004651"/>
    </source>
</evidence>
<keyword evidence="16" id="KW-1185">Reference proteome</keyword>
<gene>
    <name evidence="15" type="primary">Glrk-L15</name>
    <name evidence="15" type="ORF">Hamer_G006099</name>
</gene>
<comment type="similarity">
    <text evidence="2">Belongs to the glutamate-gated ion channel (TC 1.A.10.1) family.</text>
</comment>
<evidence type="ECO:0000256" key="7">
    <source>
        <dbReference type="ARBA" id="ARBA00023065"/>
    </source>
</evidence>
<evidence type="ECO:0000256" key="11">
    <source>
        <dbReference type="ARBA" id="ARBA00023286"/>
    </source>
</evidence>
<keyword evidence="7" id="KW-0406">Ion transport</keyword>
<dbReference type="EMBL" id="JAHLQT010039184">
    <property type="protein sequence ID" value="KAG7156362.1"/>
    <property type="molecule type" value="Genomic_DNA"/>
</dbReference>
<dbReference type="InterPro" id="IPR052192">
    <property type="entry name" value="Insect_Ionotropic_Sensory_Rcpt"/>
</dbReference>
<evidence type="ECO:0000256" key="5">
    <source>
        <dbReference type="ARBA" id="ARBA00022692"/>
    </source>
</evidence>
<evidence type="ECO:0000256" key="9">
    <source>
        <dbReference type="ARBA" id="ARBA00023170"/>
    </source>
</evidence>
<organism evidence="15 16">
    <name type="scientific">Homarus americanus</name>
    <name type="common">American lobster</name>
    <dbReference type="NCBI Taxonomy" id="6706"/>
    <lineage>
        <taxon>Eukaryota</taxon>
        <taxon>Metazoa</taxon>
        <taxon>Ecdysozoa</taxon>
        <taxon>Arthropoda</taxon>
        <taxon>Crustacea</taxon>
        <taxon>Multicrustacea</taxon>
        <taxon>Malacostraca</taxon>
        <taxon>Eumalacostraca</taxon>
        <taxon>Eucarida</taxon>
        <taxon>Decapoda</taxon>
        <taxon>Pleocyemata</taxon>
        <taxon>Astacidea</taxon>
        <taxon>Nephropoidea</taxon>
        <taxon>Nephropidae</taxon>
        <taxon>Homarus</taxon>
    </lineage>
</organism>
<dbReference type="Proteomes" id="UP000747542">
    <property type="component" value="Unassembled WGS sequence"/>
</dbReference>
<dbReference type="GO" id="GO:0015276">
    <property type="term" value="F:ligand-gated monoatomic ion channel activity"/>
    <property type="evidence" value="ECO:0007669"/>
    <property type="project" value="InterPro"/>
</dbReference>
<dbReference type="GO" id="GO:0005886">
    <property type="term" value="C:plasma membrane"/>
    <property type="evidence" value="ECO:0007669"/>
    <property type="project" value="UniProtKB-SubCell"/>
</dbReference>
<evidence type="ECO:0000259" key="14">
    <source>
        <dbReference type="Pfam" id="PF10613"/>
    </source>
</evidence>
<dbReference type="Gene3D" id="3.40.190.10">
    <property type="entry name" value="Periplasmic binding protein-like II"/>
    <property type="match status" value="1"/>
</dbReference>
<keyword evidence="11" id="KW-1071">Ligand-gated ion channel</keyword>
<feature type="domain" description="Ionotropic glutamate receptor C-terminal" evidence="13">
    <location>
        <begin position="144"/>
        <end position="291"/>
    </location>
</feature>
<dbReference type="SUPFAM" id="SSF53850">
    <property type="entry name" value="Periplasmic binding protein-like II"/>
    <property type="match status" value="1"/>
</dbReference>
<evidence type="ECO:0000256" key="6">
    <source>
        <dbReference type="ARBA" id="ARBA00022989"/>
    </source>
</evidence>
<feature type="non-terminal residue" evidence="15">
    <location>
        <position position="385"/>
    </location>
</feature>
<keyword evidence="10" id="KW-0325">Glycoprotein</keyword>
<evidence type="ECO:0000256" key="12">
    <source>
        <dbReference type="ARBA" id="ARBA00023303"/>
    </source>
</evidence>
<keyword evidence="6" id="KW-1133">Transmembrane helix</keyword>
<dbReference type="AlphaFoldDB" id="A0A8J5JDC9"/>
<name>A0A8J5JDC9_HOMAM</name>
<proteinExistence type="inferred from homology"/>
<evidence type="ECO:0000259" key="13">
    <source>
        <dbReference type="Pfam" id="PF00060"/>
    </source>
</evidence>